<dbReference type="EMBL" id="JNVN01001376">
    <property type="protein sequence ID" value="KHJ33534.1"/>
    <property type="molecule type" value="Genomic_DNA"/>
</dbReference>
<keyword evidence="1" id="KW-0694">RNA-binding</keyword>
<dbReference type="STRING" id="52586.A0A0B1PA38"/>
<proteinExistence type="predicted"/>
<dbReference type="AlphaFoldDB" id="A0A0B1PA38"/>
<evidence type="ECO:0000259" key="3">
    <source>
        <dbReference type="PROSITE" id="PS50994"/>
    </source>
</evidence>
<dbReference type="GO" id="GO:0003723">
    <property type="term" value="F:RNA binding"/>
    <property type="evidence" value="ECO:0007669"/>
    <property type="project" value="UniProtKB-KW"/>
</dbReference>
<dbReference type="InterPro" id="IPR012337">
    <property type="entry name" value="RNaseH-like_sf"/>
</dbReference>
<dbReference type="Pfam" id="PF17921">
    <property type="entry name" value="Integrase_H2C2"/>
    <property type="match status" value="1"/>
</dbReference>
<dbReference type="Gene3D" id="3.30.420.10">
    <property type="entry name" value="Ribonuclease H-like superfamily/Ribonuclease H"/>
    <property type="match status" value="1"/>
</dbReference>
<comment type="caution">
    <text evidence="4">The sequence shown here is derived from an EMBL/GenBank/DDBJ whole genome shotgun (WGS) entry which is preliminary data.</text>
</comment>
<dbReference type="PROSITE" id="PS50994">
    <property type="entry name" value="INTEGRASE"/>
    <property type="match status" value="1"/>
</dbReference>
<dbReference type="SUPFAM" id="SSF53098">
    <property type="entry name" value="Ribonuclease H-like"/>
    <property type="match status" value="1"/>
</dbReference>
<feature type="domain" description="Integrase catalytic" evidence="3">
    <location>
        <begin position="412"/>
        <end position="574"/>
    </location>
</feature>
<evidence type="ECO:0000256" key="1">
    <source>
        <dbReference type="ARBA" id="ARBA00022884"/>
    </source>
</evidence>
<reference evidence="4 5" key="1">
    <citation type="journal article" date="2014" name="BMC Genomics">
        <title>Adaptive genomic structural variation in the grape powdery mildew pathogen, Erysiphe necator.</title>
        <authorList>
            <person name="Jones L."/>
            <person name="Riaz S."/>
            <person name="Morales-Cruz A."/>
            <person name="Amrine K.C."/>
            <person name="McGuire B."/>
            <person name="Gubler W.D."/>
            <person name="Walker M.A."/>
            <person name="Cantu D."/>
        </authorList>
    </citation>
    <scope>NUCLEOTIDE SEQUENCE [LARGE SCALE GENOMIC DNA]</scope>
    <source>
        <strain evidence="5">c</strain>
    </source>
</reference>
<dbReference type="GO" id="GO:0015074">
    <property type="term" value="P:DNA integration"/>
    <property type="evidence" value="ECO:0007669"/>
    <property type="project" value="InterPro"/>
</dbReference>
<evidence type="ECO:0000313" key="5">
    <source>
        <dbReference type="Proteomes" id="UP000030854"/>
    </source>
</evidence>
<dbReference type="InterPro" id="IPR050951">
    <property type="entry name" value="Retrovirus_Pol_polyprotein"/>
</dbReference>
<dbReference type="Gene3D" id="1.10.340.70">
    <property type="match status" value="1"/>
</dbReference>
<dbReference type="InterPro" id="IPR036397">
    <property type="entry name" value="RNaseH_sf"/>
</dbReference>
<dbReference type="InterPro" id="IPR001584">
    <property type="entry name" value="Integrase_cat-core"/>
</dbReference>
<organism evidence="4 5">
    <name type="scientific">Uncinula necator</name>
    <name type="common">Grape powdery mildew</name>
    <dbReference type="NCBI Taxonomy" id="52586"/>
    <lineage>
        <taxon>Eukaryota</taxon>
        <taxon>Fungi</taxon>
        <taxon>Dikarya</taxon>
        <taxon>Ascomycota</taxon>
        <taxon>Pezizomycotina</taxon>
        <taxon>Leotiomycetes</taxon>
        <taxon>Erysiphales</taxon>
        <taxon>Erysiphaceae</taxon>
        <taxon>Erysiphe</taxon>
    </lineage>
</organism>
<feature type="region of interest" description="Disordered" evidence="2">
    <location>
        <begin position="584"/>
        <end position="606"/>
    </location>
</feature>
<name>A0A0B1PA38_UNCNE</name>
<sequence length="1091" mass="122897">MLCWENLKQFNRPNSNEDVDELLPQFWGLIPEDDISVDDLVHQLSEIRSKIFLINNNSAPSDSSVKKRILSHFIKCCGGFYMSTVITLKDPTIPFLSAVTSLRESQAVYQDLHPPGLVNLIDSSPKSASNKENSVLIEAHAEVAEIQSSRKRRYVDFDDTISPEFSEDHHEFNLKGPIVTPKIKRGALKPIIVAKQRERDLKAAPQDILGPILYDREDVTMVNLVSLSMDNSGEMEVYSTETDTNDYALDPWYSDIYNYIKYGHYDKNMGRVNFRALLQKCTFYRIEEEIVFRVCSGERRRCVLHKEVSKVLTKAHDKGGYWSAEQTLKHLREYYWPRMASDVRNYVLDCLRCAKHGVQSRNITQSSARVIAPFVLLGMNFVRPLLDVDLETHEARACLWPHLLDIHAQFSCAYGPFHEGYPFVAGNRSQPPTKFRFSHVLAVIDYFSRFVWAFPCTGTSSSEVVRCLAWLFSHISAPVATYSDNQPFGSKVVKSFLGGLGVIPIPVPVGAHRSVGMVEKHNDLVERALKKEFGIWPLELQDAVKALNSRFPNLHHFPSSPPASTPPPLIRKSLNEAVVNRPIKEPVPPSKRAAQNEADPIQTDQSDEIDTHAYLPKELAEIFMARQQQESAWQIRLLVCTSFFSCMENTVASFKEGEEKEMAKTIHAHLRTAISQFAISETCAPPLEFPQHTKGVKINAILKMNLPKKPTVAATHRINATLKTANALPKVPKTTPMLWTTVVRNGQKKTRLNEVPDVTIDTNLQPQKSAAKTTFNIAQNQNQSQKNKKQLKSIDDMKLFFRLSNEHEWRKLSPAGIREVVVKKLSILPTSIGLIKSVRTGFALSPRNNEAREALLKLSLRLSSFGAKLEPATSWLPVIIPTVPRYIRTEKGQVEVTKELLSDEIEIVTSMRPNSIKLYGHSHLEAPDRTWLALFTKAPRPGFRVFDESGMMRLFKKQPLSDFCKRCNGHHSPKNCSRAPSCGNCGSTMHNEDLCMAPTKCRNCGGPHRSDSCKCLARPTRNGAPTKEQLKIIRQAGDREFQAVLRAKAAEERASVLEGNSDEEPSQPEVVDMENTQALSVEDTAGDAMRL</sequence>
<dbReference type="PANTHER" id="PTHR37984:SF5">
    <property type="entry name" value="PROTEIN NYNRIN-LIKE"/>
    <property type="match status" value="1"/>
</dbReference>
<evidence type="ECO:0000313" key="4">
    <source>
        <dbReference type="EMBL" id="KHJ33534.1"/>
    </source>
</evidence>
<dbReference type="PANTHER" id="PTHR37984">
    <property type="entry name" value="PROTEIN CBG26694"/>
    <property type="match status" value="1"/>
</dbReference>
<evidence type="ECO:0000256" key="2">
    <source>
        <dbReference type="SAM" id="MobiDB-lite"/>
    </source>
</evidence>
<gene>
    <name evidence="4" type="ORF">EV44_g3452</name>
</gene>
<keyword evidence="5" id="KW-1185">Reference proteome</keyword>
<protein>
    <submittedName>
        <fullName evidence="4">Putative eka-like protein</fullName>
    </submittedName>
</protein>
<dbReference type="Proteomes" id="UP000030854">
    <property type="component" value="Unassembled WGS sequence"/>
</dbReference>
<dbReference type="InterPro" id="IPR041588">
    <property type="entry name" value="Integrase_H2C2"/>
</dbReference>
<dbReference type="HOGENOM" id="CLU_284568_0_0_1"/>
<feature type="region of interest" description="Disordered" evidence="2">
    <location>
        <begin position="1052"/>
        <end position="1091"/>
    </location>
</feature>
<accession>A0A0B1PA38</accession>
<dbReference type="GO" id="GO:0005634">
    <property type="term" value="C:nucleus"/>
    <property type="evidence" value="ECO:0007669"/>
    <property type="project" value="UniProtKB-ARBA"/>
</dbReference>